<evidence type="ECO:0000313" key="2">
    <source>
        <dbReference type="Proteomes" id="UP000789570"/>
    </source>
</evidence>
<dbReference type="AlphaFoldDB" id="A0A9N9CD77"/>
<organism evidence="1 2">
    <name type="scientific">Funneliformis caledonium</name>
    <dbReference type="NCBI Taxonomy" id="1117310"/>
    <lineage>
        <taxon>Eukaryota</taxon>
        <taxon>Fungi</taxon>
        <taxon>Fungi incertae sedis</taxon>
        <taxon>Mucoromycota</taxon>
        <taxon>Glomeromycotina</taxon>
        <taxon>Glomeromycetes</taxon>
        <taxon>Glomerales</taxon>
        <taxon>Glomeraceae</taxon>
        <taxon>Funneliformis</taxon>
    </lineage>
</organism>
<reference evidence="1" key="1">
    <citation type="submission" date="2021-06" db="EMBL/GenBank/DDBJ databases">
        <authorList>
            <person name="Kallberg Y."/>
            <person name="Tangrot J."/>
            <person name="Rosling A."/>
        </authorList>
    </citation>
    <scope>NUCLEOTIDE SEQUENCE</scope>
    <source>
        <strain evidence="1">UK204</strain>
    </source>
</reference>
<name>A0A9N9CD77_9GLOM</name>
<dbReference type="Proteomes" id="UP000789570">
    <property type="component" value="Unassembled WGS sequence"/>
</dbReference>
<comment type="caution">
    <text evidence="1">The sequence shown here is derived from an EMBL/GenBank/DDBJ whole genome shotgun (WGS) entry which is preliminary data.</text>
</comment>
<feature type="non-terminal residue" evidence="1">
    <location>
        <position position="46"/>
    </location>
</feature>
<sequence>IHGVKAYQDVFTSPDATPNNKSTKTILYDYPAQCHEMTGIEDSVQN</sequence>
<evidence type="ECO:0000313" key="1">
    <source>
        <dbReference type="EMBL" id="CAG8594806.1"/>
    </source>
</evidence>
<proteinExistence type="predicted"/>
<gene>
    <name evidence="1" type="ORF">FCALED_LOCUS8284</name>
</gene>
<protein>
    <submittedName>
        <fullName evidence="1">14579_t:CDS:1</fullName>
    </submittedName>
</protein>
<dbReference type="EMBL" id="CAJVPQ010002376">
    <property type="protein sequence ID" value="CAG8594806.1"/>
    <property type="molecule type" value="Genomic_DNA"/>
</dbReference>
<keyword evidence="2" id="KW-1185">Reference proteome</keyword>
<accession>A0A9N9CD77</accession>